<dbReference type="Proteomes" id="UP000016480">
    <property type="component" value="Unassembled WGS sequence"/>
</dbReference>
<keyword evidence="9" id="KW-0732">Signal</keyword>
<comment type="caution">
    <text evidence="11">The sequence shown here is derived from an EMBL/GenBank/DDBJ whole genome shotgun (WGS) entry which is preliminary data.</text>
</comment>
<accession>A0A8T0C4G8</accession>
<dbReference type="InterPro" id="IPR050314">
    <property type="entry name" value="Glycosyl_Hydrlase_18"/>
</dbReference>
<dbReference type="Gene3D" id="3.20.20.80">
    <property type="entry name" value="Glycosidases"/>
    <property type="match status" value="1"/>
</dbReference>
<dbReference type="GO" id="GO:0030246">
    <property type="term" value="F:carbohydrate binding"/>
    <property type="evidence" value="ECO:0007669"/>
    <property type="project" value="InterPro"/>
</dbReference>
<evidence type="ECO:0000256" key="8">
    <source>
        <dbReference type="RuleBase" id="RU000489"/>
    </source>
</evidence>
<protein>
    <recommendedName>
        <fullName evidence="3">chitinase</fullName>
        <ecNumber evidence="3">3.2.1.14</ecNumber>
    </recommendedName>
</protein>
<dbReference type="InterPro" id="IPR017853">
    <property type="entry name" value="GH"/>
</dbReference>
<evidence type="ECO:0000256" key="9">
    <source>
        <dbReference type="SAM" id="SignalP"/>
    </source>
</evidence>
<keyword evidence="5" id="KW-0146">Chitin degradation</keyword>
<gene>
    <name evidence="11" type="ORF">PRUB_a0004</name>
</gene>
<dbReference type="PROSITE" id="PS01095">
    <property type="entry name" value="GH18_1"/>
    <property type="match status" value="1"/>
</dbReference>
<evidence type="ECO:0000256" key="2">
    <source>
        <dbReference type="ARBA" id="ARBA00009121"/>
    </source>
</evidence>
<dbReference type="InterPro" id="IPR013783">
    <property type="entry name" value="Ig-like_fold"/>
</dbReference>
<keyword evidence="4 8" id="KW-0378">Hydrolase</keyword>
<dbReference type="Gene3D" id="3.40.5.30">
    <property type="entry name" value="(Trans)glycosidases - domain 2"/>
    <property type="match status" value="1"/>
</dbReference>
<evidence type="ECO:0000256" key="6">
    <source>
        <dbReference type="ARBA" id="ARBA00023277"/>
    </source>
</evidence>
<sequence length="486" mass="52761">MSVRPAYADKYNMEKVMKYKNLLMALPLLGAMEVALAVDCSNLTDWQAQSVYTKGESVTYQSVSYTAKWWTQNQNPANNSTTYAVWNKDGNCDATDPVPQVTVTSPSNNASIIIGTPIDLSASVSHPQNVAIERAEFFIDGTLIATDNTAPYSVPWQAQGLGSHQLQVFAVDAAGGRGESSAVNFTVAADDFPPGDPNFKIVGYFPSWQGAVSDIQFDKLTHINYSFLLPNADGTLQPLENLSKMTALVNSAHANNVKVGIAIGGWNGGDDSAFETFAASAQGRATFVREVMAFVELHNLDGVDMDWEYPDPGTSANNYALLMKELSVELRARGKFLTAAVVALGYTGGGVLESVFQDIDFLNLMAYDANNGNHASMQYAKDSIAYWQSRGLSKEKTVLGVPFYARPTWKAYRTLVQENPANACRDTDGSSYYNGIPTIRAKTEYAKLNAGGIMNWELSHDSKGPASLLTAKWEVAKGLAPSYTCQ</sequence>
<dbReference type="SMART" id="SM00636">
    <property type="entry name" value="Glyco_18"/>
    <property type="match status" value="1"/>
</dbReference>
<feature type="chain" id="PRO_5035882221" description="chitinase" evidence="9">
    <location>
        <begin position="38"/>
        <end position="486"/>
    </location>
</feature>
<dbReference type="GO" id="GO:0008843">
    <property type="term" value="F:endochitinase activity"/>
    <property type="evidence" value="ECO:0007669"/>
    <property type="project" value="UniProtKB-EC"/>
</dbReference>
<keyword evidence="5" id="KW-0624">Polysaccharide degradation</keyword>
<organism evidence="11 12">
    <name type="scientific">Pseudoalteromonas rubra</name>
    <dbReference type="NCBI Taxonomy" id="43658"/>
    <lineage>
        <taxon>Bacteria</taxon>
        <taxon>Pseudomonadati</taxon>
        <taxon>Pseudomonadota</taxon>
        <taxon>Gammaproteobacteria</taxon>
        <taxon>Alteromonadales</taxon>
        <taxon>Pseudoalteromonadaceae</taxon>
        <taxon>Pseudoalteromonas</taxon>
    </lineage>
</organism>
<dbReference type="Gene3D" id="2.10.10.20">
    <property type="entry name" value="Carbohydrate-binding module superfamily 5/12"/>
    <property type="match status" value="1"/>
</dbReference>
<dbReference type="GO" id="GO:0005975">
    <property type="term" value="P:carbohydrate metabolic process"/>
    <property type="evidence" value="ECO:0007669"/>
    <property type="project" value="InterPro"/>
</dbReference>
<keyword evidence="6" id="KW-0119">Carbohydrate metabolism</keyword>
<keyword evidence="7 8" id="KW-0326">Glycosidase</keyword>
<dbReference type="CDD" id="cd12215">
    <property type="entry name" value="ChiC_BD"/>
    <property type="match status" value="1"/>
</dbReference>
<evidence type="ECO:0000256" key="1">
    <source>
        <dbReference type="ARBA" id="ARBA00000822"/>
    </source>
</evidence>
<evidence type="ECO:0000313" key="11">
    <source>
        <dbReference type="EMBL" id="KAF7785657.1"/>
    </source>
</evidence>
<dbReference type="PROSITE" id="PS51910">
    <property type="entry name" value="GH18_2"/>
    <property type="match status" value="1"/>
</dbReference>
<evidence type="ECO:0000313" key="12">
    <source>
        <dbReference type="Proteomes" id="UP000016480"/>
    </source>
</evidence>
<evidence type="ECO:0000256" key="3">
    <source>
        <dbReference type="ARBA" id="ARBA00012729"/>
    </source>
</evidence>
<dbReference type="SUPFAM" id="SSF51445">
    <property type="entry name" value="(Trans)glycosidases"/>
    <property type="match status" value="1"/>
</dbReference>
<evidence type="ECO:0000259" key="10">
    <source>
        <dbReference type="PROSITE" id="PS51910"/>
    </source>
</evidence>
<dbReference type="SUPFAM" id="SSF51055">
    <property type="entry name" value="Carbohydrate binding domain"/>
    <property type="match status" value="1"/>
</dbReference>
<dbReference type="Pfam" id="PF17957">
    <property type="entry name" value="Big_7"/>
    <property type="match status" value="1"/>
</dbReference>
<dbReference type="Pfam" id="PF00704">
    <property type="entry name" value="Glyco_hydro_18"/>
    <property type="match status" value="1"/>
</dbReference>
<dbReference type="InterPro" id="IPR036573">
    <property type="entry name" value="CBM_sf_5/12"/>
</dbReference>
<proteinExistence type="inferred from homology"/>
<dbReference type="GO" id="GO:0008061">
    <property type="term" value="F:chitin binding"/>
    <property type="evidence" value="ECO:0007669"/>
    <property type="project" value="InterPro"/>
</dbReference>
<dbReference type="Pfam" id="PF02839">
    <property type="entry name" value="CBM_5_12"/>
    <property type="match status" value="1"/>
</dbReference>
<dbReference type="GO" id="GO:0005576">
    <property type="term" value="C:extracellular region"/>
    <property type="evidence" value="ECO:0007669"/>
    <property type="project" value="InterPro"/>
</dbReference>
<evidence type="ECO:0000256" key="7">
    <source>
        <dbReference type="ARBA" id="ARBA00023295"/>
    </source>
</evidence>
<feature type="signal peptide" evidence="9">
    <location>
        <begin position="1"/>
        <end position="37"/>
    </location>
</feature>
<dbReference type="InterPro" id="IPR001223">
    <property type="entry name" value="Glyco_hydro18_cat"/>
</dbReference>
<dbReference type="InterPro" id="IPR001579">
    <property type="entry name" value="Glyco_hydro_18_chit_AS"/>
</dbReference>
<comment type="similarity">
    <text evidence="2">Belongs to the glycosyl hydrolase 18 family. Chitinase class II subfamily.</text>
</comment>
<dbReference type="GO" id="GO:0006032">
    <property type="term" value="P:chitin catabolic process"/>
    <property type="evidence" value="ECO:0007669"/>
    <property type="project" value="UniProtKB-KW"/>
</dbReference>
<dbReference type="Gene3D" id="2.60.40.10">
    <property type="entry name" value="Immunoglobulins"/>
    <property type="match status" value="1"/>
</dbReference>
<dbReference type="InterPro" id="IPR003610">
    <property type="entry name" value="CBM5/12"/>
</dbReference>
<dbReference type="InterPro" id="IPR011583">
    <property type="entry name" value="Chitinase_II/V-like_cat"/>
</dbReference>
<dbReference type="EMBL" id="AHCD03000035">
    <property type="protein sequence ID" value="KAF7785657.1"/>
    <property type="molecule type" value="Genomic_DNA"/>
</dbReference>
<dbReference type="AlphaFoldDB" id="A0A8T0C4G8"/>
<name>A0A8T0C4G8_9GAMM</name>
<comment type="catalytic activity">
    <reaction evidence="1">
        <text>Random endo-hydrolysis of N-acetyl-beta-D-glucosaminide (1-&gt;4)-beta-linkages in chitin and chitodextrins.</text>
        <dbReference type="EC" id="3.2.1.14"/>
    </reaction>
</comment>
<dbReference type="PANTHER" id="PTHR11177">
    <property type="entry name" value="CHITINASE"/>
    <property type="match status" value="1"/>
</dbReference>
<evidence type="ECO:0000256" key="4">
    <source>
        <dbReference type="ARBA" id="ARBA00022801"/>
    </source>
</evidence>
<reference evidence="11 12" key="1">
    <citation type="journal article" date="2012" name="J. Bacteriol.">
        <title>Genome sequence of the cycloprodigiosin-producing bacterial strain Pseudoalteromonas rubra ATCC 29570(T).</title>
        <authorList>
            <person name="Xie B.B."/>
            <person name="Shu Y.L."/>
            <person name="Qin Q.L."/>
            <person name="Rong J.C."/>
            <person name="Zhang X.Y."/>
            <person name="Chen X.L."/>
            <person name="Zhou B.C."/>
            <person name="Zhang Y.Z."/>
        </authorList>
    </citation>
    <scope>NUCLEOTIDE SEQUENCE [LARGE SCALE GENOMIC DNA]</scope>
    <source>
        <strain evidence="11 12">DSM 6842</strain>
    </source>
</reference>
<feature type="domain" description="GH18" evidence="10">
    <location>
        <begin position="199"/>
        <end position="479"/>
    </location>
</feature>
<dbReference type="PANTHER" id="PTHR11177:SF317">
    <property type="entry name" value="CHITINASE 12-RELATED"/>
    <property type="match status" value="1"/>
</dbReference>
<dbReference type="SMART" id="SM00495">
    <property type="entry name" value="ChtBD3"/>
    <property type="match status" value="1"/>
</dbReference>
<evidence type="ECO:0000256" key="5">
    <source>
        <dbReference type="ARBA" id="ARBA00023024"/>
    </source>
</evidence>
<dbReference type="EC" id="3.2.1.14" evidence="3"/>